<dbReference type="Proteomes" id="UP000183994">
    <property type="component" value="Unassembled WGS sequence"/>
</dbReference>
<dbReference type="RefSeq" id="WP_073476787.1">
    <property type="nucleotide sequence ID" value="NZ_FQZU01000017.1"/>
</dbReference>
<dbReference type="Pfam" id="PF04101">
    <property type="entry name" value="Glyco_tran_28_C"/>
    <property type="match status" value="1"/>
</dbReference>
<gene>
    <name evidence="2" type="ORF">SAMN02745216_02796</name>
</gene>
<dbReference type="EMBL" id="FQZU01000017">
    <property type="protein sequence ID" value="SHK05829.1"/>
    <property type="molecule type" value="Genomic_DNA"/>
</dbReference>
<dbReference type="Gene3D" id="3.40.50.2000">
    <property type="entry name" value="Glycogen Phosphorylase B"/>
    <property type="match status" value="1"/>
</dbReference>
<evidence type="ECO:0000313" key="3">
    <source>
        <dbReference type="Proteomes" id="UP000183994"/>
    </source>
</evidence>
<keyword evidence="2" id="KW-0808">Transferase</keyword>
<dbReference type="AlphaFoldDB" id="A0A1M6PD11"/>
<proteinExistence type="predicted"/>
<sequence length="390" mass="42831">MKILFYCQHVLGMGHFFRSLEIIKAFSSHEVILVSGGPPVDAELPPHVREIRLPGLAMDADFSRMHSLDPAKSIEEVKQERVELLGKMFSHEKPDLFIVELYPFGRKAFRFELDPILAGIRRGDLPPCKVVCSLRDILVEKKNPASYENRVTSILNACFDGLAVHADPSLVSLDDTFASMDKITVPVCYTGFVTPKPRPGAGEKLRKALGIGPEEKLIVVSAGGGKVGAPLLEPVEKAFLEKAPANWHMHVFTGPFLDDDHYERLAACSNDHLVVERFSDDFLTWLDAADLSISMAGYNTCMNTLAAHAPALVLPFEQNREQLMRARKLEALGALEILDEAGLSPDQLIPRMRRIIEKGRGKTPPVNLNGAAETAAWAESLALNGSGDGC</sequence>
<reference evidence="3" key="1">
    <citation type="submission" date="2016-11" db="EMBL/GenBank/DDBJ databases">
        <authorList>
            <person name="Varghese N."/>
            <person name="Submissions S."/>
        </authorList>
    </citation>
    <scope>NUCLEOTIDE SEQUENCE [LARGE SCALE GENOMIC DNA]</scope>
    <source>
        <strain evidence="3">DSM 16219</strain>
    </source>
</reference>
<protein>
    <submittedName>
        <fullName evidence="2">Predicted glycosyl transferase</fullName>
    </submittedName>
</protein>
<dbReference type="STRING" id="1121393.SAMN02745216_02796"/>
<dbReference type="PANTHER" id="PTHR21015">
    <property type="entry name" value="UDP-N-ACETYLGLUCOSAMINE--N-ACETYLMURAMYL-(PENTAPEPTIDE) PYROPHOSPHORYL-UNDECAPRENOL N-ACETYLGLUCOSAMINE TRANSFERASE 1"/>
    <property type="match status" value="1"/>
</dbReference>
<dbReference type="SUPFAM" id="SSF53756">
    <property type="entry name" value="UDP-Glycosyltransferase/glycogen phosphorylase"/>
    <property type="match status" value="1"/>
</dbReference>
<evidence type="ECO:0000313" key="2">
    <source>
        <dbReference type="EMBL" id="SHK05829.1"/>
    </source>
</evidence>
<evidence type="ECO:0000259" key="1">
    <source>
        <dbReference type="Pfam" id="PF04101"/>
    </source>
</evidence>
<dbReference type="PANTHER" id="PTHR21015:SF28">
    <property type="entry name" value="SLL1722 PROTEIN"/>
    <property type="match status" value="1"/>
</dbReference>
<name>A0A1M6PD11_9BACT</name>
<organism evidence="2 3">
    <name type="scientific">Desulfatibacillum alkenivorans DSM 16219</name>
    <dbReference type="NCBI Taxonomy" id="1121393"/>
    <lineage>
        <taxon>Bacteria</taxon>
        <taxon>Pseudomonadati</taxon>
        <taxon>Thermodesulfobacteriota</taxon>
        <taxon>Desulfobacteria</taxon>
        <taxon>Desulfobacterales</taxon>
        <taxon>Desulfatibacillaceae</taxon>
        <taxon>Desulfatibacillum</taxon>
    </lineage>
</organism>
<accession>A0A1M6PD11</accession>
<keyword evidence="3" id="KW-1185">Reference proteome</keyword>
<dbReference type="OrthoDB" id="503443at2"/>
<dbReference type="InterPro" id="IPR007235">
    <property type="entry name" value="Glyco_trans_28_C"/>
</dbReference>
<dbReference type="GO" id="GO:0016758">
    <property type="term" value="F:hexosyltransferase activity"/>
    <property type="evidence" value="ECO:0007669"/>
    <property type="project" value="InterPro"/>
</dbReference>
<feature type="domain" description="Glycosyl transferase family 28 C-terminal" evidence="1">
    <location>
        <begin position="233"/>
        <end position="358"/>
    </location>
</feature>